<dbReference type="CDD" id="cd16431">
    <property type="entry name" value="IcmE"/>
    <property type="match status" value="1"/>
</dbReference>
<evidence type="ECO:0000313" key="4">
    <source>
        <dbReference type="Proteomes" id="UP000298234"/>
    </source>
</evidence>
<reference evidence="3 4" key="1">
    <citation type="submission" date="2019-03" db="EMBL/GenBank/DDBJ databases">
        <title>Burkholderia cepacia outbreak.</title>
        <authorList>
            <person name="Farzana R."/>
            <person name="Walsh T.R."/>
        </authorList>
    </citation>
    <scope>NUCLEOTIDE SEQUENCE [LARGE SCALE GENOMIC DNA]</scope>
    <source>
        <strain evidence="4">d13</strain>
    </source>
</reference>
<feature type="region of interest" description="Disordered" evidence="1">
    <location>
        <begin position="1"/>
        <end position="20"/>
    </location>
</feature>
<evidence type="ECO:0000256" key="2">
    <source>
        <dbReference type="SAM" id="Phobius"/>
    </source>
</evidence>
<comment type="caution">
    <text evidence="3">The sequence shown here is derived from an EMBL/GenBank/DDBJ whole genome shotgun (WGS) entry which is preliminary data.</text>
</comment>
<keyword evidence="2" id="KW-1133">Transmembrane helix</keyword>
<keyword evidence="2" id="KW-0472">Membrane</keyword>
<dbReference type="RefSeq" id="WP_134256246.1">
    <property type="nucleotide sequence ID" value="NZ_SNSG01000013.1"/>
</dbReference>
<feature type="compositionally biased region" description="Polar residues" evidence="1">
    <location>
        <begin position="11"/>
        <end position="20"/>
    </location>
</feature>
<dbReference type="EMBL" id="SNSQ01000016">
    <property type="protein sequence ID" value="TEU47528.1"/>
    <property type="molecule type" value="Genomic_DNA"/>
</dbReference>
<evidence type="ECO:0000313" key="3">
    <source>
        <dbReference type="EMBL" id="TEU47528.1"/>
    </source>
</evidence>
<keyword evidence="2" id="KW-0812">Transmembrane</keyword>
<proteinExistence type="predicted"/>
<evidence type="ECO:0000256" key="1">
    <source>
        <dbReference type="SAM" id="MobiDB-lite"/>
    </source>
</evidence>
<dbReference type="InterPro" id="IPR049855">
    <property type="entry name" value="DotG/IcmE-like_C"/>
</dbReference>
<dbReference type="AlphaFoldDB" id="A0AAX2RS23"/>
<feature type="region of interest" description="Disordered" evidence="1">
    <location>
        <begin position="393"/>
        <end position="416"/>
    </location>
</feature>
<feature type="region of interest" description="Disordered" evidence="1">
    <location>
        <begin position="119"/>
        <end position="148"/>
    </location>
</feature>
<accession>A0AAX2RS23</accession>
<gene>
    <name evidence="3" type="ORF">E3D37_16110</name>
</gene>
<name>A0AAX2RS23_BURCE</name>
<dbReference type="Proteomes" id="UP000298234">
    <property type="component" value="Unassembled WGS sequence"/>
</dbReference>
<organism evidence="3 4">
    <name type="scientific">Burkholderia cepacia</name>
    <name type="common">Pseudomonas cepacia</name>
    <dbReference type="NCBI Taxonomy" id="292"/>
    <lineage>
        <taxon>Bacteria</taxon>
        <taxon>Pseudomonadati</taxon>
        <taxon>Pseudomonadota</taxon>
        <taxon>Betaproteobacteria</taxon>
        <taxon>Burkholderiales</taxon>
        <taxon>Burkholderiaceae</taxon>
        <taxon>Burkholderia</taxon>
        <taxon>Burkholderia cepacia complex</taxon>
    </lineage>
</organism>
<sequence length="456" mass="47370">MKLNPFKSDQAKQNLSNNMNSAGGKRLQRILIVGGAGVAVTAVSIALAMRGGPEGRGSKLAAPSARPVATNAVSDASVNPAYQAELATDNRDRVIAASKTGGSALPAASPTGFKDFTKQPDQRTSMPVAAPPAPNAANAQNTYEQQRDQARQAEYQKLMTVFNSVPGAKSYAPQGAMAAAQNVTASVAANTSAQGATGSAAPSGAGVKIVSALEDVYAILDSPIDTDGSPLVLAHIEGGRFDGAKLLGQSSMKNNQIEIKIKLMEWRGMPLTVDAYGMDENTRGMLVNGQLDRKLWIRYGMPFFGNALGIAGQLLATQGQQAIVTPIGAAVTSTPVLSPGRIAIAAAGQAVGTMAQGLNSYAQQQRAQVKLPLNSGIGVLFLSDVIYKPSGTPTNYGDLAQRPTEQPTAPMPPAAPVRPMAPQSMQVSPNIQQYAGQGVAAYQLQQQAVLPQQPLN</sequence>
<feature type="transmembrane region" description="Helical" evidence="2">
    <location>
        <begin position="30"/>
        <end position="49"/>
    </location>
</feature>
<protein>
    <submittedName>
        <fullName evidence="3">Uncharacterized protein</fullName>
    </submittedName>
</protein>